<evidence type="ECO:0000256" key="3">
    <source>
        <dbReference type="SAM" id="MobiDB-lite"/>
    </source>
</evidence>
<evidence type="ECO:0000256" key="2">
    <source>
        <dbReference type="ARBA" id="ARBA00022786"/>
    </source>
</evidence>
<dbReference type="SUPFAM" id="SSF54495">
    <property type="entry name" value="UBC-like"/>
    <property type="match status" value="1"/>
</dbReference>
<name>A0AAD7UJ75_9STRA</name>
<feature type="region of interest" description="Disordered" evidence="3">
    <location>
        <begin position="1"/>
        <end position="37"/>
    </location>
</feature>
<comment type="caution">
    <text evidence="5">The sequence shown here is derived from an EMBL/GenBank/DDBJ whole genome shotgun (WGS) entry which is preliminary data.</text>
</comment>
<keyword evidence="1" id="KW-0808">Transferase</keyword>
<dbReference type="Gene3D" id="3.10.110.10">
    <property type="entry name" value="Ubiquitin Conjugating Enzyme"/>
    <property type="match status" value="1"/>
</dbReference>
<feature type="compositionally biased region" description="Acidic residues" evidence="3">
    <location>
        <begin position="662"/>
        <end position="671"/>
    </location>
</feature>
<dbReference type="PANTHER" id="PTHR46116:SF39">
    <property type="entry name" value="BACULOVIRAL IAP REPEAT-CONTAINING PROTEIN 6"/>
    <property type="match status" value="1"/>
</dbReference>
<protein>
    <recommendedName>
        <fullName evidence="4">UBC core domain-containing protein</fullName>
    </recommendedName>
</protein>
<feature type="compositionally biased region" description="Low complexity" evidence="3">
    <location>
        <begin position="644"/>
        <end position="656"/>
    </location>
</feature>
<dbReference type="PROSITE" id="PS50127">
    <property type="entry name" value="UBC_2"/>
    <property type="match status" value="1"/>
</dbReference>
<reference evidence="5" key="1">
    <citation type="submission" date="2023-01" db="EMBL/GenBank/DDBJ databases">
        <title>Metagenome sequencing of chrysophaentin producing Chrysophaeum taylorii.</title>
        <authorList>
            <person name="Davison J."/>
            <person name="Bewley C."/>
        </authorList>
    </citation>
    <scope>NUCLEOTIDE SEQUENCE</scope>
    <source>
        <strain evidence="5">NIES-1699</strain>
    </source>
</reference>
<evidence type="ECO:0000313" key="6">
    <source>
        <dbReference type="Proteomes" id="UP001230188"/>
    </source>
</evidence>
<dbReference type="EMBL" id="JAQMWT010000157">
    <property type="protein sequence ID" value="KAJ8608915.1"/>
    <property type="molecule type" value="Genomic_DNA"/>
</dbReference>
<sequence length="671" mass="74584">MDEDEERCPDIIEEEEDGRFDEEEEEEDEEYEYADSEEERAVVLLPRKIAVDIESTKKRVGATKAYQWQKEWNEVAYPGYQDEENPLVFHVNVWQDYFAEVVLDEKHPSRPPKFGAVIPQMDSETTLMLSRMECLDPKKWNFCTKLNNLLRYAEDVLRRATPTETWRPLEQALYDLGVLLDAQPKCIETISRENLPQLPKFGEAEDEDKAAKKRKLAALGWSSGTGYGTGSINAPTLAAPGAAIVAAPPANVVTAAAPPPPAETSSSSSSGASSSSTCSGTMPETSAQQSKAETTNRKLGEILETIHEHMGASDLDYVKETSTWQLAIQPFVRSASLFDFEKYEDIFDKIERVATRIGDDATLKLLRRRQPDENARATDDDSGGGVRTTGVSVKTPYQKMLAREHVVQCEMTVPTKAIPGAQGAHGQHRTAPSAPPSARLIRRAAREFHTLLDGLPLEDDTAVFARHNANNLLHFKLMIVPSKETPYAFGCYVFSVMLPHNYPESPPAVLFETTGNGTVRFNPNLYQNGKVCLSLIGTWPGRREEQWDAQNSNLLALALSIQALIFTNEPYFNEPGYEAKRGTPEGDQLKHRYNATVRQNNKRVAIEEQYKNPPPEFASVIRQHIDFHRPAIDVAFADVGVSAAASSSRPGPAPDALFVGVPEDEDDDDET</sequence>
<proteinExistence type="predicted"/>
<feature type="compositionally biased region" description="Low complexity" evidence="3">
    <location>
        <begin position="263"/>
        <end position="281"/>
    </location>
</feature>
<feature type="region of interest" description="Disordered" evidence="3">
    <location>
        <begin position="371"/>
        <end position="390"/>
    </location>
</feature>
<dbReference type="GO" id="GO:0005634">
    <property type="term" value="C:nucleus"/>
    <property type="evidence" value="ECO:0007669"/>
    <property type="project" value="TreeGrafter"/>
</dbReference>
<keyword evidence="6" id="KW-1185">Reference proteome</keyword>
<feature type="region of interest" description="Disordered" evidence="3">
    <location>
        <begin position="255"/>
        <end position="294"/>
    </location>
</feature>
<dbReference type="GO" id="GO:0004869">
    <property type="term" value="F:cysteine-type endopeptidase inhibitor activity"/>
    <property type="evidence" value="ECO:0007669"/>
    <property type="project" value="TreeGrafter"/>
</dbReference>
<gene>
    <name evidence="5" type="ORF">CTAYLR_005274</name>
</gene>
<dbReference type="PANTHER" id="PTHR46116">
    <property type="entry name" value="(E3-INDEPENDENT) E2 UBIQUITIN-CONJUGATING ENZYME"/>
    <property type="match status" value="1"/>
</dbReference>
<evidence type="ECO:0000259" key="4">
    <source>
        <dbReference type="PROSITE" id="PS50127"/>
    </source>
</evidence>
<dbReference type="Pfam" id="PF00179">
    <property type="entry name" value="UQ_con"/>
    <property type="match status" value="1"/>
</dbReference>
<feature type="domain" description="UBC core" evidence="4">
    <location>
        <begin position="439"/>
        <end position="606"/>
    </location>
</feature>
<dbReference type="SMART" id="SM00212">
    <property type="entry name" value="UBCc"/>
    <property type="match status" value="1"/>
</dbReference>
<evidence type="ECO:0000313" key="5">
    <source>
        <dbReference type="EMBL" id="KAJ8608915.1"/>
    </source>
</evidence>
<feature type="region of interest" description="Disordered" evidence="3">
    <location>
        <begin position="644"/>
        <end position="671"/>
    </location>
</feature>
<dbReference type="InterPro" id="IPR016135">
    <property type="entry name" value="UBQ-conjugating_enzyme/RWD"/>
</dbReference>
<dbReference type="InterPro" id="IPR000608">
    <property type="entry name" value="UBC"/>
</dbReference>
<organism evidence="5 6">
    <name type="scientific">Chrysophaeum taylorii</name>
    <dbReference type="NCBI Taxonomy" id="2483200"/>
    <lineage>
        <taxon>Eukaryota</taxon>
        <taxon>Sar</taxon>
        <taxon>Stramenopiles</taxon>
        <taxon>Ochrophyta</taxon>
        <taxon>Pelagophyceae</taxon>
        <taxon>Pelagomonadales</taxon>
        <taxon>Pelagomonadaceae</taxon>
        <taxon>Chrysophaeum</taxon>
    </lineage>
</organism>
<dbReference type="GO" id="GO:0016740">
    <property type="term" value="F:transferase activity"/>
    <property type="evidence" value="ECO:0007669"/>
    <property type="project" value="UniProtKB-KW"/>
</dbReference>
<dbReference type="Proteomes" id="UP001230188">
    <property type="component" value="Unassembled WGS sequence"/>
</dbReference>
<dbReference type="AlphaFoldDB" id="A0AAD7UJ75"/>
<evidence type="ECO:0000256" key="1">
    <source>
        <dbReference type="ARBA" id="ARBA00022679"/>
    </source>
</evidence>
<accession>A0AAD7UJ75</accession>
<feature type="compositionally biased region" description="Polar residues" evidence="3">
    <location>
        <begin position="282"/>
        <end position="293"/>
    </location>
</feature>
<keyword evidence="2" id="KW-0833">Ubl conjugation pathway</keyword>